<feature type="transmembrane region" description="Helical" evidence="2">
    <location>
        <begin position="6"/>
        <end position="29"/>
    </location>
</feature>
<gene>
    <name evidence="3" type="ORF">MNBD_ALPHA09-2133</name>
</gene>
<name>A0A3B0TBG6_9ZZZZ</name>
<evidence type="ECO:0000256" key="2">
    <source>
        <dbReference type="SAM" id="Phobius"/>
    </source>
</evidence>
<keyword evidence="2" id="KW-0472">Membrane</keyword>
<feature type="compositionally biased region" description="Basic residues" evidence="1">
    <location>
        <begin position="110"/>
        <end position="119"/>
    </location>
</feature>
<evidence type="ECO:0000313" key="3">
    <source>
        <dbReference type="EMBL" id="VAW13453.1"/>
    </source>
</evidence>
<organism evidence="3">
    <name type="scientific">hydrothermal vent metagenome</name>
    <dbReference type="NCBI Taxonomy" id="652676"/>
    <lineage>
        <taxon>unclassified sequences</taxon>
        <taxon>metagenomes</taxon>
        <taxon>ecological metagenomes</taxon>
    </lineage>
</organism>
<sequence>MSAKNFTAIGALYVVVGAVALTAVATGALRAQGTSDRFLVTPIEGGIMRVDRQTGEVSVCKERQDSWNCELVPDDRLTLEREIDDLERDNDRLRWSDRYRRGEYRDYREKKRQAERRRKQQYDDLEDDPRDGGGVMSPEEVDKAMNTVERMMNRFMETARQIRRRMAEGDNPGSSNGN</sequence>
<reference evidence="3" key="1">
    <citation type="submission" date="2018-06" db="EMBL/GenBank/DDBJ databases">
        <authorList>
            <person name="Zhirakovskaya E."/>
        </authorList>
    </citation>
    <scope>NUCLEOTIDE SEQUENCE</scope>
</reference>
<evidence type="ECO:0000256" key="1">
    <source>
        <dbReference type="SAM" id="MobiDB-lite"/>
    </source>
</evidence>
<feature type="region of interest" description="Disordered" evidence="1">
    <location>
        <begin position="159"/>
        <end position="178"/>
    </location>
</feature>
<accession>A0A3B0TBG6</accession>
<keyword evidence="2" id="KW-0812">Transmembrane</keyword>
<protein>
    <submittedName>
        <fullName evidence="3">Uncharacterized protein</fullName>
    </submittedName>
</protein>
<feature type="region of interest" description="Disordered" evidence="1">
    <location>
        <begin position="108"/>
        <end position="141"/>
    </location>
</feature>
<proteinExistence type="predicted"/>
<dbReference type="EMBL" id="UOEM01000061">
    <property type="protein sequence ID" value="VAW13453.1"/>
    <property type="molecule type" value="Genomic_DNA"/>
</dbReference>
<keyword evidence="2" id="KW-1133">Transmembrane helix</keyword>
<dbReference type="AlphaFoldDB" id="A0A3B0TBG6"/>